<dbReference type="AlphaFoldDB" id="A0A9D3NRW7"/>
<protein>
    <submittedName>
        <fullName evidence="2">Uncharacterized protein</fullName>
    </submittedName>
</protein>
<feature type="chain" id="PRO_5039061497" evidence="1">
    <location>
        <begin position="17"/>
        <end position="599"/>
    </location>
</feature>
<evidence type="ECO:0000313" key="3">
    <source>
        <dbReference type="Proteomes" id="UP000824219"/>
    </source>
</evidence>
<evidence type="ECO:0000256" key="1">
    <source>
        <dbReference type="SAM" id="SignalP"/>
    </source>
</evidence>
<proteinExistence type="predicted"/>
<keyword evidence="3" id="KW-1185">Reference proteome</keyword>
<gene>
    <name evidence="2" type="ORF">KOW79_009036</name>
</gene>
<accession>A0A9D3NRW7</accession>
<evidence type="ECO:0000313" key="2">
    <source>
        <dbReference type="EMBL" id="KAG7327430.1"/>
    </source>
</evidence>
<organism evidence="2 3">
    <name type="scientific">Hemibagrus wyckioides</name>
    <dbReference type="NCBI Taxonomy" id="337641"/>
    <lineage>
        <taxon>Eukaryota</taxon>
        <taxon>Metazoa</taxon>
        <taxon>Chordata</taxon>
        <taxon>Craniata</taxon>
        <taxon>Vertebrata</taxon>
        <taxon>Euteleostomi</taxon>
        <taxon>Actinopterygii</taxon>
        <taxon>Neopterygii</taxon>
        <taxon>Teleostei</taxon>
        <taxon>Ostariophysi</taxon>
        <taxon>Siluriformes</taxon>
        <taxon>Bagridae</taxon>
        <taxon>Hemibagrus</taxon>
    </lineage>
</organism>
<reference evidence="2 3" key="1">
    <citation type="submission" date="2021-06" db="EMBL/GenBank/DDBJ databases">
        <title>Chromosome-level genome assembly of the red-tail catfish (Hemibagrus wyckioides).</title>
        <authorList>
            <person name="Shao F."/>
        </authorList>
    </citation>
    <scope>NUCLEOTIDE SEQUENCE [LARGE SCALE GENOMIC DNA]</scope>
    <source>
        <strain evidence="2">EC202008001</strain>
        <tissue evidence="2">Blood</tissue>
    </source>
</reference>
<dbReference type="Proteomes" id="UP000824219">
    <property type="component" value="Linkage Group LG10"/>
</dbReference>
<name>A0A9D3NRW7_9TELE</name>
<feature type="signal peptide" evidence="1">
    <location>
        <begin position="1"/>
        <end position="16"/>
    </location>
</feature>
<keyword evidence="1" id="KW-0732">Signal</keyword>
<comment type="caution">
    <text evidence="2">The sequence shown here is derived from an EMBL/GenBank/DDBJ whole genome shotgun (WGS) entry which is preliminary data.</text>
</comment>
<sequence length="599" mass="71680">MLKFTMVIGCVIMIKGQTTTDFSTTESPEYNHPTISICNIYSSALSNCSSRNNSHKPKTQQFNNNNYSCNQHRYIYIKCLFQYIHHSKYSKYKHNNYHKSFNSQIFNKQYNFIISLKSSSPINDKYFYSSSNNSSHHPYHPSNNIHNTNNQHNYHTNIRISCKYHFTNQHNHISLKYDHPTISICNIYSPTLSICSSRNNSHKPKTQQFNNNNYSCNQHRYIYIKCLFQYIHHSKYSKYKHNNYHKSFNSHIFNKQHNFIFSLKSSSPINDNSALSNCSSRNNSHKPKTQQFNNNNYSCNQHRYIYIKCLFQYIHHSKYSKYKHNNYHKSFNSHIFNKQYNFIISLKSSSPINDKYFYSSSNNSSHHPYHPSNNIHNTNNQHNYHTNIRISCKYHFTNQHNHISLKYDHPTISICNIYSPTLSICSSRNNSHKPKNQQSNNNNYSSNHFSSSYFSNNNSSKYIYHHWSHVNKYNHLYKRTFNSSKNNQHNHKLCNITSIFSKYNNHYRWTNNNQHHNHLYKNIFTSFNKHHKHLCKNRHSFFYNNYNNHLYKNNYNSFDNNQQKHYNSSYNHQKIHLSPNNSTTNSFTFKLYCICSSSS</sequence>
<dbReference type="EMBL" id="JAHKSW010000010">
    <property type="protein sequence ID" value="KAG7327430.1"/>
    <property type="molecule type" value="Genomic_DNA"/>
</dbReference>